<gene>
    <name evidence="1" type="ORF">GSLYS_00002559001</name>
</gene>
<dbReference type="Proteomes" id="UP001497497">
    <property type="component" value="Unassembled WGS sequence"/>
</dbReference>
<keyword evidence="2" id="KW-1185">Reference proteome</keyword>
<sequence length="168" mass="18930">MKKPERSYHCSEIADNAFNIYITSRAVTKFSEATIRAKIQHHNITIPHSEQNLPIICERTRVAGFLTINGENVTHLNNCTVSTNDNYLHLEFECIGPAKPCVIEITSSASNEKKLGENRVVLKWLLLEDTQIEIRHALCSFENGMNLIACKVIKGMNFAIVILSFISL</sequence>
<proteinExistence type="predicted"/>
<feature type="non-terminal residue" evidence="1">
    <location>
        <position position="168"/>
    </location>
</feature>
<organism evidence="1 2">
    <name type="scientific">Lymnaea stagnalis</name>
    <name type="common">Great pond snail</name>
    <name type="synonym">Helix stagnalis</name>
    <dbReference type="NCBI Taxonomy" id="6523"/>
    <lineage>
        <taxon>Eukaryota</taxon>
        <taxon>Metazoa</taxon>
        <taxon>Spiralia</taxon>
        <taxon>Lophotrochozoa</taxon>
        <taxon>Mollusca</taxon>
        <taxon>Gastropoda</taxon>
        <taxon>Heterobranchia</taxon>
        <taxon>Euthyneura</taxon>
        <taxon>Panpulmonata</taxon>
        <taxon>Hygrophila</taxon>
        <taxon>Lymnaeoidea</taxon>
        <taxon>Lymnaeidae</taxon>
        <taxon>Lymnaea</taxon>
    </lineage>
</organism>
<name>A0AAV2H6L0_LYMST</name>
<evidence type="ECO:0000313" key="1">
    <source>
        <dbReference type="EMBL" id="CAL1528389.1"/>
    </source>
</evidence>
<reference evidence="1 2" key="1">
    <citation type="submission" date="2024-04" db="EMBL/GenBank/DDBJ databases">
        <authorList>
            <consortium name="Genoscope - CEA"/>
            <person name="William W."/>
        </authorList>
    </citation>
    <scope>NUCLEOTIDE SEQUENCE [LARGE SCALE GENOMIC DNA]</scope>
</reference>
<protein>
    <submittedName>
        <fullName evidence="1">Uncharacterized protein</fullName>
    </submittedName>
</protein>
<accession>A0AAV2H6L0</accession>
<dbReference type="AlphaFoldDB" id="A0AAV2H6L0"/>
<dbReference type="EMBL" id="CAXITT010000032">
    <property type="protein sequence ID" value="CAL1528389.1"/>
    <property type="molecule type" value="Genomic_DNA"/>
</dbReference>
<comment type="caution">
    <text evidence="1">The sequence shown here is derived from an EMBL/GenBank/DDBJ whole genome shotgun (WGS) entry which is preliminary data.</text>
</comment>
<evidence type="ECO:0000313" key="2">
    <source>
        <dbReference type="Proteomes" id="UP001497497"/>
    </source>
</evidence>